<organism evidence="2 3">
    <name type="scientific">Lactococcus lactis</name>
    <dbReference type="NCBI Taxonomy" id="1358"/>
    <lineage>
        <taxon>Bacteria</taxon>
        <taxon>Bacillati</taxon>
        <taxon>Bacillota</taxon>
        <taxon>Bacilli</taxon>
        <taxon>Lactobacillales</taxon>
        <taxon>Streptococcaceae</taxon>
        <taxon>Lactococcus</taxon>
    </lineage>
</organism>
<dbReference type="Proteomes" id="UP001250218">
    <property type="component" value="Unassembled WGS sequence"/>
</dbReference>
<gene>
    <name evidence="2" type="ORF">P7I04_12470</name>
</gene>
<dbReference type="AlphaFoldDB" id="A0AAP5P9Z0"/>
<dbReference type="RefSeq" id="WP_311802566.1">
    <property type="nucleotide sequence ID" value="NZ_JARQCI010000004.1"/>
</dbReference>
<feature type="transmembrane region" description="Helical" evidence="1">
    <location>
        <begin position="66"/>
        <end position="87"/>
    </location>
</feature>
<comment type="caution">
    <text evidence="2">The sequence shown here is derived from an EMBL/GenBank/DDBJ whole genome shotgun (WGS) entry which is preliminary data.</text>
</comment>
<reference evidence="2" key="1">
    <citation type="submission" date="2023-03" db="EMBL/GenBank/DDBJ databases">
        <authorList>
            <person name="Shen W."/>
            <person name="Cai J."/>
        </authorList>
    </citation>
    <scope>NUCLEOTIDE SEQUENCE</scope>
    <source>
        <strain evidence="2">Y37</strain>
    </source>
</reference>
<keyword evidence="1" id="KW-0812">Transmembrane</keyword>
<evidence type="ECO:0000256" key="1">
    <source>
        <dbReference type="SAM" id="Phobius"/>
    </source>
</evidence>
<name>A0AAP5P9Z0_9LACT</name>
<protein>
    <submittedName>
        <fullName evidence="2">Uncharacterized protein</fullName>
    </submittedName>
</protein>
<sequence length="89" mass="10370">MKKSKEMKIYLLFLFTIFFVSVIFSLRYLFHIIPESAVTIILFLALPIILWVRKKVVISEDNIPKSLTIGVFILSGIILCCAIYIIFWI</sequence>
<keyword evidence="1" id="KW-0472">Membrane</keyword>
<proteinExistence type="predicted"/>
<evidence type="ECO:0000313" key="3">
    <source>
        <dbReference type="Proteomes" id="UP001250218"/>
    </source>
</evidence>
<feature type="transmembrane region" description="Helical" evidence="1">
    <location>
        <begin position="9"/>
        <end position="30"/>
    </location>
</feature>
<evidence type="ECO:0000313" key="2">
    <source>
        <dbReference type="EMBL" id="MDT2946835.1"/>
    </source>
</evidence>
<keyword evidence="1" id="KW-1133">Transmembrane helix</keyword>
<feature type="transmembrane region" description="Helical" evidence="1">
    <location>
        <begin position="36"/>
        <end position="54"/>
    </location>
</feature>
<dbReference type="EMBL" id="JARQDL010000013">
    <property type="protein sequence ID" value="MDT2946835.1"/>
    <property type="molecule type" value="Genomic_DNA"/>
</dbReference>
<accession>A0AAP5P9Z0</accession>